<evidence type="ECO:0000313" key="2">
    <source>
        <dbReference type="Proteomes" id="UP000537131"/>
    </source>
</evidence>
<dbReference type="Proteomes" id="UP000537131">
    <property type="component" value="Unassembled WGS sequence"/>
</dbReference>
<sequence length="373" mass="43050">MKNNNGLAKYWVNIDEFVDEFKGKLDPLLINKLKEKFNILKNSEELLREIENILPEEYFKYLSKKIKDLVNKKYSGEQHVDGIREDVPPLKGDFDVVWKSPGAIALTDVQIETTGWKPNDAYSLKVNHYSKDKDGQIVSKREKPLFIRVPFKELGEHKAFSVFYNYFGKKNYKIRLDDEVVFTVHNNSGNSRQLYLDIEYLLLGKDTPTAGSTALFLDVSGSMSNILAQMATLMTKFLVNLEDTDKVTICFAADRTGGCKKGTYDFRRKDFVGKDNAIKFISDIANIPQFGGGAYDIMTIQSAIDYNMIDFDNYIFCTDQTLEQHPNSQLLKDRIKKFFKNKEVYTIPVNDESKSYWQNVYEDTNIFKPLDLH</sequence>
<keyword evidence="2" id="KW-1185">Reference proteome</keyword>
<protein>
    <recommendedName>
        <fullName evidence="3">VWFA domain-containing protein</fullName>
    </recommendedName>
</protein>
<name>A0A7Y0EFV6_9CLOT</name>
<gene>
    <name evidence="1" type="ORF">HBE96_06625</name>
</gene>
<evidence type="ECO:0008006" key="3">
    <source>
        <dbReference type="Google" id="ProtNLM"/>
    </source>
</evidence>
<dbReference type="InterPro" id="IPR036465">
    <property type="entry name" value="vWFA_dom_sf"/>
</dbReference>
<dbReference type="RefSeq" id="WP_169296971.1">
    <property type="nucleotide sequence ID" value="NZ_JABBNI010000012.1"/>
</dbReference>
<reference evidence="1 2" key="2">
    <citation type="submission" date="2020-06" db="EMBL/GenBank/DDBJ databases">
        <title>Complete Genome Sequence of Clostridium muelleri sp. nov. P21T, an Acid-Alcohol Producing Acetogen Isolated from Old Hay.</title>
        <authorList>
            <person name="Duncan K.E."/>
            <person name="Tanner R.S."/>
        </authorList>
    </citation>
    <scope>NUCLEOTIDE SEQUENCE [LARGE SCALE GENOMIC DNA]</scope>
    <source>
        <strain evidence="1 2">P21</strain>
    </source>
</reference>
<dbReference type="AlphaFoldDB" id="A0A7Y0EFV6"/>
<organism evidence="1 2">
    <name type="scientific">Clostridium muellerianum</name>
    <dbReference type="NCBI Taxonomy" id="2716538"/>
    <lineage>
        <taxon>Bacteria</taxon>
        <taxon>Bacillati</taxon>
        <taxon>Bacillota</taxon>
        <taxon>Clostridia</taxon>
        <taxon>Eubacteriales</taxon>
        <taxon>Clostridiaceae</taxon>
        <taxon>Clostridium</taxon>
    </lineage>
</organism>
<reference evidence="1 2" key="1">
    <citation type="submission" date="2020-04" db="EMBL/GenBank/DDBJ databases">
        <authorList>
            <person name="Doyle D.A."/>
        </authorList>
    </citation>
    <scope>NUCLEOTIDE SEQUENCE [LARGE SCALE GENOMIC DNA]</scope>
    <source>
        <strain evidence="1 2">P21</strain>
    </source>
</reference>
<dbReference type="EMBL" id="JABBNI010000012">
    <property type="protein sequence ID" value="NMM62367.1"/>
    <property type="molecule type" value="Genomic_DNA"/>
</dbReference>
<evidence type="ECO:0000313" key="1">
    <source>
        <dbReference type="EMBL" id="NMM62367.1"/>
    </source>
</evidence>
<accession>A0A7Y0EFV6</accession>
<proteinExistence type="predicted"/>
<comment type="caution">
    <text evidence="1">The sequence shown here is derived from an EMBL/GenBank/DDBJ whole genome shotgun (WGS) entry which is preliminary data.</text>
</comment>
<dbReference type="SUPFAM" id="SSF53300">
    <property type="entry name" value="vWA-like"/>
    <property type="match status" value="1"/>
</dbReference>